<feature type="domain" description="Alfin N-terminal" evidence="1">
    <location>
        <begin position="6"/>
        <end position="46"/>
    </location>
</feature>
<dbReference type="Pfam" id="PF12165">
    <property type="entry name" value="Alfin"/>
    <property type="match status" value="1"/>
</dbReference>
<dbReference type="AlphaFoldDB" id="A0AAP0P0V6"/>
<dbReference type="GO" id="GO:0042393">
    <property type="term" value="F:histone binding"/>
    <property type="evidence" value="ECO:0007669"/>
    <property type="project" value="InterPro"/>
</dbReference>
<evidence type="ECO:0000313" key="3">
    <source>
        <dbReference type="Proteomes" id="UP001419268"/>
    </source>
</evidence>
<evidence type="ECO:0000259" key="1">
    <source>
        <dbReference type="Pfam" id="PF12165"/>
    </source>
</evidence>
<protein>
    <recommendedName>
        <fullName evidence="1">Alfin N-terminal domain-containing protein</fullName>
    </recommendedName>
</protein>
<dbReference type="InterPro" id="IPR021998">
    <property type="entry name" value="Alfin_N"/>
</dbReference>
<dbReference type="Proteomes" id="UP001419268">
    <property type="component" value="Unassembled WGS sequence"/>
</dbReference>
<name>A0AAP0P0V6_9MAGN</name>
<organism evidence="2 3">
    <name type="scientific">Stephania cephalantha</name>
    <dbReference type="NCBI Taxonomy" id="152367"/>
    <lineage>
        <taxon>Eukaryota</taxon>
        <taxon>Viridiplantae</taxon>
        <taxon>Streptophyta</taxon>
        <taxon>Embryophyta</taxon>
        <taxon>Tracheophyta</taxon>
        <taxon>Spermatophyta</taxon>
        <taxon>Magnoliopsida</taxon>
        <taxon>Ranunculales</taxon>
        <taxon>Menispermaceae</taxon>
        <taxon>Menispermoideae</taxon>
        <taxon>Cissampelideae</taxon>
        <taxon>Stephania</taxon>
    </lineage>
</organism>
<dbReference type="GO" id="GO:0006355">
    <property type="term" value="P:regulation of DNA-templated transcription"/>
    <property type="evidence" value="ECO:0007669"/>
    <property type="project" value="InterPro"/>
</dbReference>
<accession>A0AAP0P0V6</accession>
<sequence>MASTAVDVFLDFLRLRTGLVEALTTDLDEFLARCDPGKLKKGTFGISRFGSLIVNLLISI</sequence>
<proteinExistence type="predicted"/>
<evidence type="ECO:0000313" key="2">
    <source>
        <dbReference type="EMBL" id="KAK9126053.1"/>
    </source>
</evidence>
<keyword evidence="3" id="KW-1185">Reference proteome</keyword>
<gene>
    <name evidence="2" type="ORF">Scep_014899</name>
</gene>
<comment type="caution">
    <text evidence="2">The sequence shown here is derived from an EMBL/GenBank/DDBJ whole genome shotgun (WGS) entry which is preliminary data.</text>
</comment>
<dbReference type="EMBL" id="JBBNAG010000006">
    <property type="protein sequence ID" value="KAK9126053.1"/>
    <property type="molecule type" value="Genomic_DNA"/>
</dbReference>
<reference evidence="2 3" key="1">
    <citation type="submission" date="2024-01" db="EMBL/GenBank/DDBJ databases">
        <title>Genome assemblies of Stephania.</title>
        <authorList>
            <person name="Yang L."/>
        </authorList>
    </citation>
    <scope>NUCLEOTIDE SEQUENCE [LARGE SCALE GENOMIC DNA]</scope>
    <source>
        <strain evidence="2">JXDWG</strain>
        <tissue evidence="2">Leaf</tissue>
    </source>
</reference>